<dbReference type="GO" id="GO:0000976">
    <property type="term" value="F:transcription cis-regulatory region binding"/>
    <property type="evidence" value="ECO:0007669"/>
    <property type="project" value="TreeGrafter"/>
</dbReference>
<name>K2JBZ5_9GAMM</name>
<dbReference type="GO" id="GO:0006355">
    <property type="term" value="P:regulation of DNA-templated transcription"/>
    <property type="evidence" value="ECO:0007669"/>
    <property type="project" value="TreeGrafter"/>
</dbReference>
<dbReference type="GO" id="GO:0000156">
    <property type="term" value="F:phosphorelay response regulator activity"/>
    <property type="evidence" value="ECO:0007669"/>
    <property type="project" value="TreeGrafter"/>
</dbReference>
<evidence type="ECO:0000256" key="3">
    <source>
        <dbReference type="ARBA" id="ARBA00023015"/>
    </source>
</evidence>
<sequence>MSDIHVVVIEDDAVFADLACRYLSQNGFQVSHAASGEAGLQLCQRQQPDVVLCDLMLPGISGLQVLEQLLKRLPEIPVIVMSASEQMAHIREAVRLGAWDYLVKPLDSLDNLRHAINNCVDRHSLEQACERVFWEFDDHIDVLYQDDAIAAQLNGDLMPVGTLDIGHYHFSHQFNDVDSHQLWIDYRRLPQDSGLFVMALSNAMAGKHLLSLLVLKTLINPLVRQLLSGRDDTLLKPQELLKHLNIELCHSRIRAAFDVVIGVVDSRRQQICWARAGDHLLINQASEHPQHPDLALGIWRQAHYHQHCTELSTAQDWRVNYQNAELTISHH</sequence>
<keyword evidence="9" id="KW-1185">Reference proteome</keyword>
<evidence type="ECO:0000256" key="6">
    <source>
        <dbReference type="PROSITE-ProRule" id="PRU00169"/>
    </source>
</evidence>
<evidence type="ECO:0000313" key="8">
    <source>
        <dbReference type="EMBL" id="EKE80801.1"/>
    </source>
</evidence>
<feature type="domain" description="Response regulatory" evidence="7">
    <location>
        <begin position="5"/>
        <end position="119"/>
    </location>
</feature>
<evidence type="ECO:0000256" key="2">
    <source>
        <dbReference type="ARBA" id="ARBA00023012"/>
    </source>
</evidence>
<keyword evidence="2" id="KW-0902">Two-component regulatory system</keyword>
<keyword evidence="1 6" id="KW-0597">Phosphoprotein</keyword>
<dbReference type="Gene3D" id="3.60.40.10">
    <property type="entry name" value="PPM-type phosphatase domain"/>
    <property type="match status" value="1"/>
</dbReference>
<keyword evidence="3" id="KW-0805">Transcription regulation</keyword>
<proteinExistence type="predicted"/>
<dbReference type="PANTHER" id="PTHR48111">
    <property type="entry name" value="REGULATOR OF RPOS"/>
    <property type="match status" value="1"/>
</dbReference>
<dbReference type="PATRIC" id="fig|740709.3.peg.2288"/>
<dbReference type="InterPro" id="IPR001789">
    <property type="entry name" value="Sig_transdc_resp-reg_receiver"/>
</dbReference>
<organism evidence="8 9">
    <name type="scientific">Idiomarina xiamenensis 10-D-4</name>
    <dbReference type="NCBI Taxonomy" id="740709"/>
    <lineage>
        <taxon>Bacteria</taxon>
        <taxon>Pseudomonadati</taxon>
        <taxon>Pseudomonadota</taxon>
        <taxon>Gammaproteobacteria</taxon>
        <taxon>Alteromonadales</taxon>
        <taxon>Idiomarinaceae</taxon>
        <taxon>Idiomarina</taxon>
    </lineage>
</organism>
<keyword evidence="5" id="KW-0804">Transcription</keyword>
<dbReference type="Pfam" id="PF00072">
    <property type="entry name" value="Response_reg"/>
    <property type="match status" value="1"/>
</dbReference>
<dbReference type="SUPFAM" id="SSF52172">
    <property type="entry name" value="CheY-like"/>
    <property type="match status" value="1"/>
</dbReference>
<gene>
    <name evidence="8" type="ORF">A10D4_11324</name>
</gene>
<dbReference type="eggNOG" id="COG0745">
    <property type="taxonomic scope" value="Bacteria"/>
</dbReference>
<accession>K2JBZ5</accession>
<dbReference type="EMBL" id="AMRG01000016">
    <property type="protein sequence ID" value="EKE80801.1"/>
    <property type="molecule type" value="Genomic_DNA"/>
</dbReference>
<comment type="caution">
    <text evidence="8">The sequence shown here is derived from an EMBL/GenBank/DDBJ whole genome shotgun (WGS) entry which is preliminary data.</text>
</comment>
<dbReference type="SMART" id="SM00448">
    <property type="entry name" value="REC"/>
    <property type="match status" value="1"/>
</dbReference>
<evidence type="ECO:0000313" key="9">
    <source>
        <dbReference type="Proteomes" id="UP000014115"/>
    </source>
</evidence>
<dbReference type="InterPro" id="IPR011006">
    <property type="entry name" value="CheY-like_superfamily"/>
</dbReference>
<dbReference type="Gene3D" id="3.40.50.2300">
    <property type="match status" value="1"/>
</dbReference>
<reference evidence="8 9" key="1">
    <citation type="journal article" date="2012" name="J. Bacteriol.">
        <title>Genome Sequence of Idiomarina xiamenensis Type Strain 10-D-4.</title>
        <authorList>
            <person name="Lai Q."/>
            <person name="Wang L."/>
            <person name="Wang W."/>
            <person name="Shao Z."/>
        </authorList>
    </citation>
    <scope>NUCLEOTIDE SEQUENCE [LARGE SCALE GENOMIC DNA]</scope>
    <source>
        <strain evidence="8 9">10-D-4</strain>
    </source>
</reference>
<dbReference type="InterPro" id="IPR036457">
    <property type="entry name" value="PPM-type-like_dom_sf"/>
</dbReference>
<dbReference type="GO" id="GO:0005829">
    <property type="term" value="C:cytosol"/>
    <property type="evidence" value="ECO:0007669"/>
    <property type="project" value="TreeGrafter"/>
</dbReference>
<feature type="modified residue" description="4-aspartylphosphate" evidence="6">
    <location>
        <position position="54"/>
    </location>
</feature>
<keyword evidence="4" id="KW-0238">DNA-binding</keyword>
<dbReference type="Proteomes" id="UP000014115">
    <property type="component" value="Unassembled WGS sequence"/>
</dbReference>
<dbReference type="AlphaFoldDB" id="K2JBZ5"/>
<dbReference type="PANTHER" id="PTHR48111:SF1">
    <property type="entry name" value="TWO-COMPONENT RESPONSE REGULATOR ORR33"/>
    <property type="match status" value="1"/>
</dbReference>
<evidence type="ECO:0000256" key="4">
    <source>
        <dbReference type="ARBA" id="ARBA00023125"/>
    </source>
</evidence>
<dbReference type="RefSeq" id="WP_008489626.1">
    <property type="nucleotide sequence ID" value="NZ_AMRG01000016.1"/>
</dbReference>
<dbReference type="GO" id="GO:0032993">
    <property type="term" value="C:protein-DNA complex"/>
    <property type="evidence" value="ECO:0007669"/>
    <property type="project" value="TreeGrafter"/>
</dbReference>
<evidence type="ECO:0000259" key="7">
    <source>
        <dbReference type="PROSITE" id="PS50110"/>
    </source>
</evidence>
<dbReference type="InterPro" id="IPR039420">
    <property type="entry name" value="WalR-like"/>
</dbReference>
<dbReference type="STRING" id="740709.A10D4_11324"/>
<evidence type="ECO:0000256" key="5">
    <source>
        <dbReference type="ARBA" id="ARBA00023163"/>
    </source>
</evidence>
<dbReference type="PROSITE" id="PS50110">
    <property type="entry name" value="RESPONSE_REGULATORY"/>
    <property type="match status" value="1"/>
</dbReference>
<evidence type="ECO:0000256" key="1">
    <source>
        <dbReference type="ARBA" id="ARBA00022553"/>
    </source>
</evidence>
<protein>
    <submittedName>
        <fullName evidence="8">Response regulator of sigma subunit, serine phosphatase (CheY-RsbU)</fullName>
    </submittedName>
</protein>
<dbReference type="OrthoDB" id="6399952at2"/>